<dbReference type="PANTHER" id="PTHR14226">
    <property type="entry name" value="NEUROPATHY TARGET ESTERASE/SWISS CHEESE D.MELANOGASTER"/>
    <property type="match status" value="1"/>
</dbReference>
<keyword evidence="3" id="KW-0443">Lipid metabolism</keyword>
<keyword evidence="2" id="KW-0442">Lipid degradation</keyword>
<accession>A0A415BUY1</accession>
<dbReference type="SUPFAM" id="SSF52151">
    <property type="entry name" value="FabD/lysophospholipase-like"/>
    <property type="match status" value="1"/>
</dbReference>
<feature type="short sequence motif" description="DGA/G" evidence="4">
    <location>
        <begin position="69"/>
        <end position="71"/>
    </location>
</feature>
<feature type="domain" description="PNPLA" evidence="5">
    <location>
        <begin position="1"/>
        <end position="82"/>
    </location>
</feature>
<dbReference type="InterPro" id="IPR050301">
    <property type="entry name" value="NTE"/>
</dbReference>
<dbReference type="GO" id="GO:0016787">
    <property type="term" value="F:hydrolase activity"/>
    <property type="evidence" value="ECO:0007669"/>
    <property type="project" value="UniProtKB-KW"/>
</dbReference>
<reference evidence="6 7" key="1">
    <citation type="submission" date="2018-08" db="EMBL/GenBank/DDBJ databases">
        <title>A genome reference for cultivated species of the human gut microbiota.</title>
        <authorList>
            <person name="Zou Y."/>
            <person name="Xue W."/>
            <person name="Luo G."/>
        </authorList>
    </citation>
    <scope>NUCLEOTIDE SEQUENCE [LARGE SCALE GENOMIC DNA]</scope>
    <source>
        <strain evidence="6 7">AM13-21</strain>
    </source>
</reference>
<evidence type="ECO:0000313" key="6">
    <source>
        <dbReference type="EMBL" id="RHI95655.1"/>
    </source>
</evidence>
<dbReference type="Gene3D" id="3.40.1090.10">
    <property type="entry name" value="Cytosolic phospholipase A2 catalytic domain"/>
    <property type="match status" value="1"/>
</dbReference>
<dbReference type="Pfam" id="PF01734">
    <property type="entry name" value="Patatin"/>
    <property type="match status" value="1"/>
</dbReference>
<protein>
    <recommendedName>
        <fullName evidence="5">PNPLA domain-containing protein</fullName>
    </recommendedName>
</protein>
<proteinExistence type="predicted"/>
<dbReference type="AlphaFoldDB" id="A0A415BUY1"/>
<name>A0A415BUY1_PHOVU</name>
<evidence type="ECO:0000256" key="1">
    <source>
        <dbReference type="ARBA" id="ARBA00022801"/>
    </source>
</evidence>
<evidence type="ECO:0000256" key="4">
    <source>
        <dbReference type="PROSITE-ProRule" id="PRU01161"/>
    </source>
</evidence>
<dbReference type="InterPro" id="IPR016035">
    <property type="entry name" value="Acyl_Trfase/lysoPLipase"/>
</dbReference>
<dbReference type="EMBL" id="QRLF01000004">
    <property type="protein sequence ID" value="RHI95655.1"/>
    <property type="molecule type" value="Genomic_DNA"/>
</dbReference>
<keyword evidence="1" id="KW-0378">Hydrolase</keyword>
<organism evidence="6 7">
    <name type="scientific">Phocaeicola vulgatus</name>
    <name type="common">Bacteroides vulgatus</name>
    <dbReference type="NCBI Taxonomy" id="821"/>
    <lineage>
        <taxon>Bacteria</taxon>
        <taxon>Pseudomonadati</taxon>
        <taxon>Bacteroidota</taxon>
        <taxon>Bacteroidia</taxon>
        <taxon>Bacteroidales</taxon>
        <taxon>Bacteroidaceae</taxon>
        <taxon>Phocaeicola</taxon>
    </lineage>
</organism>
<dbReference type="GO" id="GO:0016042">
    <property type="term" value="P:lipid catabolic process"/>
    <property type="evidence" value="ECO:0007669"/>
    <property type="project" value="UniProtKB-KW"/>
</dbReference>
<dbReference type="PANTHER" id="PTHR14226:SF76">
    <property type="entry name" value="NTE FAMILY PROTEIN RSSA"/>
    <property type="match status" value="1"/>
</dbReference>
<evidence type="ECO:0000256" key="2">
    <source>
        <dbReference type="ARBA" id="ARBA00022963"/>
    </source>
</evidence>
<dbReference type="RefSeq" id="WP_118289971.1">
    <property type="nucleotide sequence ID" value="NZ_QRLF01000004.1"/>
</dbReference>
<gene>
    <name evidence="6" type="ORF">DW150_02895</name>
</gene>
<dbReference type="PROSITE" id="PS51635">
    <property type="entry name" value="PNPLA"/>
    <property type="match status" value="1"/>
</dbReference>
<evidence type="ECO:0000256" key="3">
    <source>
        <dbReference type="ARBA" id="ARBA00023098"/>
    </source>
</evidence>
<dbReference type="InterPro" id="IPR002641">
    <property type="entry name" value="PNPLA_dom"/>
</dbReference>
<evidence type="ECO:0000313" key="7">
    <source>
        <dbReference type="Proteomes" id="UP000285777"/>
    </source>
</evidence>
<comment type="caution">
    <text evidence="6">The sequence shown here is derived from an EMBL/GenBank/DDBJ whole genome shotgun (WGS) entry which is preliminary data.</text>
</comment>
<comment type="caution">
    <text evidence="4">Lacks conserved residue(s) required for the propagation of feature annotation.</text>
</comment>
<dbReference type="Proteomes" id="UP000285777">
    <property type="component" value="Unassembled WGS sequence"/>
</dbReference>
<sequence length="121" mass="13080">MGLLFFSIENHNSLRFDSFPIPFTCVATDIVNSKKIVFHEGVLSSAMRASMTIPGVFAPVRKNGMVLVDGGLKNNYPADMAKAMGADVIIGVCVQQELLKAEELNKVTDIPNRGLCLPGKV</sequence>
<evidence type="ECO:0000259" key="5">
    <source>
        <dbReference type="PROSITE" id="PS51635"/>
    </source>
</evidence>